<comment type="caution">
    <text evidence="1">The sequence shown here is derived from an EMBL/GenBank/DDBJ whole genome shotgun (WGS) entry which is preliminary data.</text>
</comment>
<evidence type="ECO:0000313" key="2">
    <source>
        <dbReference type="Proteomes" id="UP001300692"/>
    </source>
</evidence>
<dbReference type="PROSITE" id="PS51257">
    <property type="entry name" value="PROKAR_LIPOPROTEIN"/>
    <property type="match status" value="1"/>
</dbReference>
<dbReference type="Proteomes" id="UP001300692">
    <property type="component" value="Unassembled WGS sequence"/>
</dbReference>
<dbReference type="Gene3D" id="2.20.110.10">
    <property type="entry name" value="Histone H3 K4-specific methyltransferase SET7/9 N-terminal domain"/>
    <property type="match status" value="1"/>
</dbReference>
<organism evidence="1 2">
    <name type="scientific">Reichenbachiella ulvae</name>
    <dbReference type="NCBI Taxonomy" id="2980104"/>
    <lineage>
        <taxon>Bacteria</taxon>
        <taxon>Pseudomonadati</taxon>
        <taxon>Bacteroidota</taxon>
        <taxon>Cytophagia</taxon>
        <taxon>Cytophagales</taxon>
        <taxon>Reichenbachiellaceae</taxon>
        <taxon>Reichenbachiella</taxon>
    </lineage>
</organism>
<dbReference type="SUPFAM" id="SSF82185">
    <property type="entry name" value="Histone H3 K4-specific methyltransferase SET7/9 N-terminal domain"/>
    <property type="match status" value="1"/>
</dbReference>
<name>A0ABT3CW47_9BACT</name>
<sequence>MSKMTFSVLLLGMGWMLIQSCKTKQVQPTEDFSFKHYQSITLDHGDSLVKFHISENPEDIETDFSKDYYWFKVDRIGHSQGQYTGKLLDGSYEVIDQKDKSLMRKGEFTEGLQSGQWIEWYPGGEVIRAAYEYAEGEKEGSFLKQNPTGSPLMKGSYSKDQLNGKVDYYQSDTLQWTIRYRMGVPQDTIQ</sequence>
<accession>A0ABT3CW47</accession>
<reference evidence="1 2" key="1">
    <citation type="submission" date="2022-10" db="EMBL/GenBank/DDBJ databases">
        <title>Comparative genomics and taxonomic characterization of three novel marine species of genus Reichenbachiella exhibiting antioxidant and polysaccharide degradation activities.</title>
        <authorList>
            <person name="Muhammad N."/>
            <person name="Lee Y.-J."/>
            <person name="Ko J."/>
            <person name="Kim S.-G."/>
        </authorList>
    </citation>
    <scope>NUCLEOTIDE SEQUENCE [LARGE SCALE GENOMIC DNA]</scope>
    <source>
        <strain evidence="1 2">ABR2-5</strain>
    </source>
</reference>
<dbReference type="RefSeq" id="WP_264138286.1">
    <property type="nucleotide sequence ID" value="NZ_JAOYOD010000001.1"/>
</dbReference>
<gene>
    <name evidence="1" type="ORF">N7U62_12355</name>
</gene>
<protein>
    <recommendedName>
        <fullName evidence="3">MORN repeat variant</fullName>
    </recommendedName>
</protein>
<proteinExistence type="predicted"/>
<keyword evidence="2" id="KW-1185">Reference proteome</keyword>
<evidence type="ECO:0000313" key="1">
    <source>
        <dbReference type="EMBL" id="MCV9387463.1"/>
    </source>
</evidence>
<evidence type="ECO:0008006" key="3">
    <source>
        <dbReference type="Google" id="ProtNLM"/>
    </source>
</evidence>
<dbReference type="EMBL" id="JAOYOD010000001">
    <property type="protein sequence ID" value="MCV9387463.1"/>
    <property type="molecule type" value="Genomic_DNA"/>
</dbReference>